<evidence type="ECO:0000313" key="1">
    <source>
        <dbReference type="EMBL" id="CAG8543202.1"/>
    </source>
</evidence>
<organism evidence="1 2">
    <name type="scientific">Racocetra fulgida</name>
    <dbReference type="NCBI Taxonomy" id="60492"/>
    <lineage>
        <taxon>Eukaryota</taxon>
        <taxon>Fungi</taxon>
        <taxon>Fungi incertae sedis</taxon>
        <taxon>Mucoromycota</taxon>
        <taxon>Glomeromycotina</taxon>
        <taxon>Glomeromycetes</taxon>
        <taxon>Diversisporales</taxon>
        <taxon>Gigasporaceae</taxon>
        <taxon>Racocetra</taxon>
    </lineage>
</organism>
<protein>
    <submittedName>
        <fullName evidence="1">15255_t:CDS:1</fullName>
    </submittedName>
</protein>
<dbReference type="Proteomes" id="UP000789396">
    <property type="component" value="Unassembled WGS sequence"/>
</dbReference>
<evidence type="ECO:0000313" key="2">
    <source>
        <dbReference type="Proteomes" id="UP000789396"/>
    </source>
</evidence>
<name>A0A9N9AUY6_9GLOM</name>
<sequence>MYLVDKAIEINLATENKYEKFFDFSSFFASELYGPRLHELDIMNYDDEG</sequence>
<keyword evidence="2" id="KW-1185">Reference proteome</keyword>
<dbReference type="AlphaFoldDB" id="A0A9N9AUY6"/>
<gene>
    <name evidence="1" type="ORF">RFULGI_LOCUS4315</name>
</gene>
<comment type="caution">
    <text evidence="1">The sequence shown here is derived from an EMBL/GenBank/DDBJ whole genome shotgun (WGS) entry which is preliminary data.</text>
</comment>
<reference evidence="1" key="1">
    <citation type="submission" date="2021-06" db="EMBL/GenBank/DDBJ databases">
        <authorList>
            <person name="Kallberg Y."/>
            <person name="Tangrot J."/>
            <person name="Rosling A."/>
        </authorList>
    </citation>
    <scope>NUCLEOTIDE SEQUENCE</scope>
    <source>
        <strain evidence="1">IN212</strain>
    </source>
</reference>
<proteinExistence type="predicted"/>
<accession>A0A9N9AUY6</accession>
<dbReference type="EMBL" id="CAJVPZ010004253">
    <property type="protein sequence ID" value="CAG8543202.1"/>
    <property type="molecule type" value="Genomic_DNA"/>
</dbReference>